<keyword evidence="1" id="KW-0175">Coiled coil</keyword>
<accession>A0A1F8H3F3</accession>
<organism evidence="2 3">
    <name type="scientific">Candidatus Yanofskybacteria bacterium RIFCSPLOWO2_02_FULL_43_10b</name>
    <dbReference type="NCBI Taxonomy" id="1802704"/>
    <lineage>
        <taxon>Bacteria</taxon>
        <taxon>Candidatus Yanofskyibacteriota</taxon>
    </lineage>
</organism>
<evidence type="ECO:0000313" key="3">
    <source>
        <dbReference type="Proteomes" id="UP000177676"/>
    </source>
</evidence>
<feature type="coiled-coil region" evidence="1">
    <location>
        <begin position="363"/>
        <end position="390"/>
    </location>
</feature>
<protein>
    <submittedName>
        <fullName evidence="2">Uncharacterized protein</fullName>
    </submittedName>
</protein>
<sequence length="550" mass="63616">MGIPEFYRPPSKEELREYSQVNLAEKRKEFSNWIKELRNIQKTNPEEAKQYLPPKELLKRFYDEVAEVYKDSPFSKEEIEDKFSSENLSQLNLEEYVELLKKVPPRFILHITRQGIRDRASFHSGRGEVSHGFEQILENGEIKSVLERYLGGVIAKDSVHSVLSNYLEIPQNYPTRREAAARINDFLTRHGGTNLASSEIADTSALHTSMDYVADDDYGGEPTNEIFFLYPTAYVASQYRVAAQWDIPPGFNMKDSTMSGQFNDLWLKAKSNNAGTMPIDAAIVFVPENADVDPNTGSRYKIEEGEPVPNTKQIEKVKAFIESVELKDLWPRVSKTLRDYQNVFWEIAQIQKSLKIIKSDYEQEKLTTKLSVLQNQMQETKKVISELLQKAQDFGIVDKRFYETLNNPIGQEFDSLYYLLSLCERENPFAGINDWEIDEKIASASLSFQLADSEKTVSSRQYWEQYFQRVGKQPSKIVFYDQTTPNEALDVFKQHAGISDSQHKEIDLKNMFSENIFSSNKGVHDAMQREREIFAQYTEELLDEFYPEPE</sequence>
<gene>
    <name evidence="2" type="ORF">A3I92_01225</name>
</gene>
<evidence type="ECO:0000313" key="2">
    <source>
        <dbReference type="EMBL" id="OGN31476.1"/>
    </source>
</evidence>
<proteinExistence type="predicted"/>
<name>A0A1F8H3F3_9BACT</name>
<comment type="caution">
    <text evidence="2">The sequence shown here is derived from an EMBL/GenBank/DDBJ whole genome shotgun (WGS) entry which is preliminary data.</text>
</comment>
<dbReference type="Proteomes" id="UP000177676">
    <property type="component" value="Unassembled WGS sequence"/>
</dbReference>
<reference evidence="2 3" key="1">
    <citation type="journal article" date="2016" name="Nat. Commun.">
        <title>Thousands of microbial genomes shed light on interconnected biogeochemical processes in an aquifer system.</title>
        <authorList>
            <person name="Anantharaman K."/>
            <person name="Brown C.T."/>
            <person name="Hug L.A."/>
            <person name="Sharon I."/>
            <person name="Castelle C.J."/>
            <person name="Probst A.J."/>
            <person name="Thomas B.C."/>
            <person name="Singh A."/>
            <person name="Wilkins M.J."/>
            <person name="Karaoz U."/>
            <person name="Brodie E.L."/>
            <person name="Williams K.H."/>
            <person name="Hubbard S.S."/>
            <person name="Banfield J.F."/>
        </authorList>
    </citation>
    <scope>NUCLEOTIDE SEQUENCE [LARGE SCALE GENOMIC DNA]</scope>
</reference>
<evidence type="ECO:0000256" key="1">
    <source>
        <dbReference type="SAM" id="Coils"/>
    </source>
</evidence>
<dbReference type="EMBL" id="MGKS01000036">
    <property type="protein sequence ID" value="OGN31476.1"/>
    <property type="molecule type" value="Genomic_DNA"/>
</dbReference>
<dbReference type="AlphaFoldDB" id="A0A1F8H3F3"/>